<name>J7S6H9_9APHY</name>
<sequence>MSDNNSRAVNKPHQFEGDKGKSKEFLDELYLKRDKTIPNATPILAPIRSKDNWHSVVPPLAEKSSPTPSYLTPTAVSSSRSVVAPTPHTSPLQSPTKLLPSKSISTSLTIRPSFFSGIFDSPEPVNPSIPVEEQPPTPAQTEPKPEPPRSPVDLNPEEEPANRHPNNPEDSDPEPSDEEEGDMSNNNSGAVNKPNQFEGDKGKSKEFLDELYCTLLEIPKRSRLTKIRFNVLFHISKDLPNFSSTPSSLMRKNPYLILTMHPPKDYLVGLTSGSPSSRPLE</sequence>
<reference evidence="2 3" key="1">
    <citation type="journal article" date="2012" name="Appl. Environ. Microbiol.">
        <title>Short-read sequencing for genomic analysis of the brown rot fungus Fibroporia radiculosa.</title>
        <authorList>
            <person name="Tang J.D."/>
            <person name="Perkins A.D."/>
            <person name="Sonstegard T.S."/>
            <person name="Schroeder S.G."/>
            <person name="Burgess S.C."/>
            <person name="Diehl S.V."/>
        </authorList>
    </citation>
    <scope>NUCLEOTIDE SEQUENCE [LARGE SCALE GENOMIC DNA]</scope>
    <source>
        <strain evidence="2 3">TFFH 294</strain>
    </source>
</reference>
<dbReference type="AlphaFoldDB" id="J7S6H9"/>
<feature type="compositionally biased region" description="Basic and acidic residues" evidence="1">
    <location>
        <begin position="13"/>
        <end position="23"/>
    </location>
</feature>
<dbReference type="Proteomes" id="UP000006352">
    <property type="component" value="Unassembled WGS sequence"/>
</dbReference>
<dbReference type="GeneID" id="24102024"/>
<feature type="compositionally biased region" description="Polar residues" evidence="1">
    <location>
        <begin position="183"/>
        <end position="195"/>
    </location>
</feature>
<feature type="region of interest" description="Disordered" evidence="1">
    <location>
        <begin position="1"/>
        <end position="23"/>
    </location>
</feature>
<dbReference type="EMBL" id="HE797659">
    <property type="protein sequence ID" value="CCM07124.1"/>
    <property type="molecule type" value="Genomic_DNA"/>
</dbReference>
<dbReference type="InParanoid" id="J7S6H9"/>
<organism evidence="2 3">
    <name type="scientific">Fibroporia radiculosa</name>
    <dbReference type="NCBI Taxonomy" id="599839"/>
    <lineage>
        <taxon>Eukaryota</taxon>
        <taxon>Fungi</taxon>
        <taxon>Dikarya</taxon>
        <taxon>Basidiomycota</taxon>
        <taxon>Agaricomycotina</taxon>
        <taxon>Agaricomycetes</taxon>
        <taxon>Polyporales</taxon>
        <taxon>Fibroporiaceae</taxon>
        <taxon>Fibroporia</taxon>
    </lineage>
</organism>
<feature type="compositionally biased region" description="Acidic residues" evidence="1">
    <location>
        <begin position="169"/>
        <end position="182"/>
    </location>
</feature>
<keyword evidence="3" id="KW-1185">Reference proteome</keyword>
<feature type="region of interest" description="Disordered" evidence="1">
    <location>
        <begin position="115"/>
        <end position="201"/>
    </location>
</feature>
<dbReference type="RefSeq" id="XP_012177145.1">
    <property type="nucleotide sequence ID" value="XM_012321755.1"/>
</dbReference>
<feature type="compositionally biased region" description="Polar residues" evidence="1">
    <location>
        <begin position="64"/>
        <end position="101"/>
    </location>
</feature>
<feature type="region of interest" description="Disordered" evidence="1">
    <location>
        <begin position="49"/>
        <end position="101"/>
    </location>
</feature>
<proteinExistence type="predicted"/>
<gene>
    <name evidence="2" type="ORF">FIBRA_09458</name>
</gene>
<protein>
    <submittedName>
        <fullName evidence="2">Uncharacterized protein</fullName>
    </submittedName>
</protein>
<evidence type="ECO:0000313" key="2">
    <source>
        <dbReference type="EMBL" id="CCM07124.1"/>
    </source>
</evidence>
<accession>J7S6H9</accession>
<evidence type="ECO:0000256" key="1">
    <source>
        <dbReference type="SAM" id="MobiDB-lite"/>
    </source>
</evidence>
<dbReference type="HOGENOM" id="CLU_990561_0_0_1"/>
<evidence type="ECO:0000313" key="3">
    <source>
        <dbReference type="Proteomes" id="UP000006352"/>
    </source>
</evidence>